<dbReference type="Pfam" id="PF00097">
    <property type="entry name" value="zf-C3HC4"/>
    <property type="match status" value="1"/>
</dbReference>
<evidence type="ECO:0000313" key="7">
    <source>
        <dbReference type="EMBL" id="KAF3494838.1"/>
    </source>
</evidence>
<dbReference type="InterPro" id="IPR013083">
    <property type="entry name" value="Znf_RING/FYVE/PHD"/>
</dbReference>
<dbReference type="InterPro" id="IPR001841">
    <property type="entry name" value="Znf_RING"/>
</dbReference>
<organism evidence="7 8">
    <name type="scientific">Brassica cretica</name>
    <name type="common">Mustard</name>
    <dbReference type="NCBI Taxonomy" id="69181"/>
    <lineage>
        <taxon>Eukaryota</taxon>
        <taxon>Viridiplantae</taxon>
        <taxon>Streptophyta</taxon>
        <taxon>Embryophyta</taxon>
        <taxon>Tracheophyta</taxon>
        <taxon>Spermatophyta</taxon>
        <taxon>Magnoliopsida</taxon>
        <taxon>eudicotyledons</taxon>
        <taxon>Gunneridae</taxon>
        <taxon>Pentapetalae</taxon>
        <taxon>rosids</taxon>
        <taxon>malvids</taxon>
        <taxon>Brassicales</taxon>
        <taxon>Brassicaceae</taxon>
        <taxon>Brassiceae</taxon>
        <taxon>Brassica</taxon>
    </lineage>
</organism>
<dbReference type="PANTHER" id="PTHR11224:SF56">
    <property type="entry name" value="RING-TYPE E3 UBIQUITIN TRANSFERASE"/>
    <property type="match status" value="1"/>
</dbReference>
<reference evidence="7 8" key="1">
    <citation type="journal article" date="2020" name="BMC Genomics">
        <title>Intraspecific diversification of the crop wild relative Brassica cretica Lam. using demographic model selection.</title>
        <authorList>
            <person name="Kioukis A."/>
            <person name="Michalopoulou V.A."/>
            <person name="Briers L."/>
            <person name="Pirintsos S."/>
            <person name="Studholme D.J."/>
            <person name="Pavlidis P."/>
            <person name="Sarris P.F."/>
        </authorList>
    </citation>
    <scope>NUCLEOTIDE SEQUENCE [LARGE SCALE GENOMIC DNA]</scope>
    <source>
        <strain evidence="8">cv. PFS-1207/04</strain>
    </source>
</reference>
<feature type="non-terminal residue" evidence="7">
    <location>
        <position position="152"/>
    </location>
</feature>
<keyword evidence="3 5" id="KW-0863">Zinc-finger</keyword>
<gene>
    <name evidence="7" type="ORF">DY000_02055321</name>
</gene>
<dbReference type="SMART" id="SM00184">
    <property type="entry name" value="RING"/>
    <property type="match status" value="1"/>
</dbReference>
<dbReference type="Proteomes" id="UP000266723">
    <property type="component" value="Unassembled WGS sequence"/>
</dbReference>
<evidence type="ECO:0000259" key="6">
    <source>
        <dbReference type="PROSITE" id="PS50089"/>
    </source>
</evidence>
<dbReference type="InterPro" id="IPR017907">
    <property type="entry name" value="Znf_RING_CS"/>
</dbReference>
<dbReference type="SUPFAM" id="SSF57850">
    <property type="entry name" value="RING/U-box"/>
    <property type="match status" value="1"/>
</dbReference>
<dbReference type="InterPro" id="IPR045072">
    <property type="entry name" value="MKRN-like"/>
</dbReference>
<evidence type="ECO:0000256" key="5">
    <source>
        <dbReference type="PROSITE-ProRule" id="PRU00175"/>
    </source>
</evidence>
<keyword evidence="8" id="KW-1185">Reference proteome</keyword>
<proteinExistence type="predicted"/>
<evidence type="ECO:0000256" key="1">
    <source>
        <dbReference type="ARBA" id="ARBA00022679"/>
    </source>
</evidence>
<dbReference type="EMBL" id="QGKV02002055">
    <property type="protein sequence ID" value="KAF3494838.1"/>
    <property type="molecule type" value="Genomic_DNA"/>
</dbReference>
<comment type="caution">
    <text evidence="7">The sequence shown here is derived from an EMBL/GenBank/DDBJ whole genome shotgun (WGS) entry which is preliminary data.</text>
</comment>
<keyword evidence="4" id="KW-0862">Zinc</keyword>
<evidence type="ECO:0000256" key="4">
    <source>
        <dbReference type="ARBA" id="ARBA00022833"/>
    </source>
</evidence>
<dbReference type="PANTHER" id="PTHR11224">
    <property type="entry name" value="MAKORIN-RELATED"/>
    <property type="match status" value="1"/>
</dbReference>
<protein>
    <recommendedName>
        <fullName evidence="6">RING-type domain-containing protein</fullName>
    </recommendedName>
</protein>
<evidence type="ECO:0000256" key="2">
    <source>
        <dbReference type="ARBA" id="ARBA00022723"/>
    </source>
</evidence>
<dbReference type="CDD" id="cd16521">
    <property type="entry name" value="RING-HC_MKRN"/>
    <property type="match status" value="1"/>
</dbReference>
<dbReference type="Gene3D" id="3.30.40.10">
    <property type="entry name" value="Zinc/RING finger domain, C3HC4 (zinc finger)"/>
    <property type="match status" value="1"/>
</dbReference>
<feature type="domain" description="RING-type" evidence="6">
    <location>
        <begin position="38"/>
        <end position="96"/>
    </location>
</feature>
<keyword evidence="2" id="KW-0479">Metal-binding</keyword>
<dbReference type="PROSITE" id="PS50089">
    <property type="entry name" value="ZF_RING_2"/>
    <property type="match status" value="1"/>
</dbReference>
<evidence type="ECO:0000256" key="3">
    <source>
        <dbReference type="ARBA" id="ARBA00022771"/>
    </source>
</evidence>
<evidence type="ECO:0000313" key="8">
    <source>
        <dbReference type="Proteomes" id="UP000266723"/>
    </source>
</evidence>
<sequence>MTGRILQTIPEEREEHKRSCEKKHKQLEALKLSQDVECCVCLERVLSKPTPAERKFGILTECDHAFCIGCIRNWRSSAPSTGMDVNSTLRACPICRKLSYFVVPSVIWFSDPDEKKEIMDNYRDKLSLSGRLIASTSILEMGTVRLGQVAST</sequence>
<accession>A0ABQ7AB22</accession>
<dbReference type="PROSITE" id="PS00518">
    <property type="entry name" value="ZF_RING_1"/>
    <property type="match status" value="1"/>
</dbReference>
<dbReference type="InterPro" id="IPR018957">
    <property type="entry name" value="Znf_C3HC4_RING-type"/>
</dbReference>
<keyword evidence="1" id="KW-0808">Transferase</keyword>
<name>A0ABQ7AB22_BRACR</name>